<reference evidence="3" key="1">
    <citation type="submission" date="2006-12" db="EMBL/GenBank/DDBJ databases">
        <title>Complete sequence of Acidovorax avenae subsp. citrulli AAC00-1.</title>
        <authorList>
            <consortium name="US DOE Joint Genome Institute"/>
            <person name="Copeland A."/>
            <person name="Lucas S."/>
            <person name="Lapidus A."/>
            <person name="Barry K."/>
            <person name="Detter J.C."/>
            <person name="Glavina del Rio T."/>
            <person name="Dalin E."/>
            <person name="Tice H."/>
            <person name="Pitluck S."/>
            <person name="Kiss H."/>
            <person name="Brettin T."/>
            <person name="Bruce D."/>
            <person name="Han C."/>
            <person name="Tapia R."/>
            <person name="Gilna P."/>
            <person name="Schmutz J."/>
            <person name="Larimer F."/>
            <person name="Land M."/>
            <person name="Hauser L."/>
            <person name="Kyrpides N."/>
            <person name="Kim E."/>
            <person name="Stahl D."/>
            <person name="Richardson P."/>
        </authorList>
    </citation>
    <scope>NUCLEOTIDE SEQUENCE</scope>
    <source>
        <strain evidence="3">AAC00-1</strain>
    </source>
</reference>
<gene>
    <name evidence="3" type="ordered locus">Aave_2511</name>
</gene>
<evidence type="ECO:0000313" key="3">
    <source>
        <dbReference type="EMBL" id="ABM33084.1"/>
    </source>
</evidence>
<dbReference type="Gene3D" id="3.40.630.30">
    <property type="match status" value="1"/>
</dbReference>
<sequence length="175" mass="19251">MRAPAMPVASSSSPPSGPSGLGWEAVSEGDFAAMADLRADALRESLERLGRFDPVRVRERLRDAFVPEGMRHIVRGGERIGYLTLLPRAADGTLRLHHLYLRPGAQNTGAGSWAMAWVQAQARARGCDVTLCALKCSDANRFYLRHGFRQVAEEPFDLEYRWSPSWDGLASGAQP</sequence>
<feature type="domain" description="N-acetyltransferase" evidence="2">
    <location>
        <begin position="21"/>
        <end position="167"/>
    </location>
</feature>
<dbReference type="InterPro" id="IPR000182">
    <property type="entry name" value="GNAT_dom"/>
</dbReference>
<dbReference type="Pfam" id="PF00583">
    <property type="entry name" value="Acetyltransf_1"/>
    <property type="match status" value="1"/>
</dbReference>
<protein>
    <submittedName>
        <fullName evidence="3">GCN5-related N-acetyltransferase</fullName>
    </submittedName>
</protein>
<dbReference type="eggNOG" id="COG0456">
    <property type="taxonomic scope" value="Bacteria"/>
</dbReference>
<dbReference type="InterPro" id="IPR016181">
    <property type="entry name" value="Acyl_CoA_acyltransferase"/>
</dbReference>
<feature type="region of interest" description="Disordered" evidence="1">
    <location>
        <begin position="1"/>
        <end position="23"/>
    </location>
</feature>
<organism evidence="3 4">
    <name type="scientific">Paracidovorax citrulli (strain AAC00-1)</name>
    <name type="common">Acidovorax citrulli</name>
    <dbReference type="NCBI Taxonomy" id="397945"/>
    <lineage>
        <taxon>Bacteria</taxon>
        <taxon>Pseudomonadati</taxon>
        <taxon>Pseudomonadota</taxon>
        <taxon>Betaproteobacteria</taxon>
        <taxon>Burkholderiales</taxon>
        <taxon>Comamonadaceae</taxon>
        <taxon>Paracidovorax</taxon>
    </lineage>
</organism>
<dbReference type="AlphaFoldDB" id="A1TQ46"/>
<proteinExistence type="predicted"/>
<dbReference type="CDD" id="cd04301">
    <property type="entry name" value="NAT_SF"/>
    <property type="match status" value="1"/>
</dbReference>
<dbReference type="HOGENOM" id="CLU_013985_22_1_4"/>
<evidence type="ECO:0000259" key="2">
    <source>
        <dbReference type="PROSITE" id="PS51186"/>
    </source>
</evidence>
<dbReference type="Proteomes" id="UP000002596">
    <property type="component" value="Chromosome"/>
</dbReference>
<accession>A1TQ46</accession>
<dbReference type="KEGG" id="aav:Aave_2511"/>
<name>A1TQ46_PARC0</name>
<dbReference type="EMBL" id="CP000512">
    <property type="protein sequence ID" value="ABM33084.1"/>
    <property type="molecule type" value="Genomic_DNA"/>
</dbReference>
<evidence type="ECO:0000313" key="4">
    <source>
        <dbReference type="Proteomes" id="UP000002596"/>
    </source>
</evidence>
<dbReference type="GO" id="GO:0016747">
    <property type="term" value="F:acyltransferase activity, transferring groups other than amino-acyl groups"/>
    <property type="evidence" value="ECO:0007669"/>
    <property type="project" value="InterPro"/>
</dbReference>
<evidence type="ECO:0000256" key="1">
    <source>
        <dbReference type="SAM" id="MobiDB-lite"/>
    </source>
</evidence>
<dbReference type="STRING" id="397945.Aave_2511"/>
<dbReference type="PROSITE" id="PS51186">
    <property type="entry name" value="GNAT"/>
    <property type="match status" value="1"/>
</dbReference>
<dbReference type="SUPFAM" id="SSF55729">
    <property type="entry name" value="Acyl-CoA N-acyltransferases (Nat)"/>
    <property type="match status" value="1"/>
</dbReference>